<evidence type="ECO:0000256" key="3">
    <source>
        <dbReference type="ARBA" id="ARBA00011738"/>
    </source>
</evidence>
<dbReference type="EMBL" id="SBIQ01000089">
    <property type="protein sequence ID" value="KAF7683415.1"/>
    <property type="molecule type" value="Genomic_DNA"/>
</dbReference>
<sequence>MDIGLIGLGTMGRNLVLNMEEHGYSVAVYNRTTKKMLEFIRENPDKQMKGYETIEQFIQSLKEPRIIFVLVEAGCPVDQVLEELRPYLSINDTVVDAGNSNYLDTERRSEKYKNMFSFVGCGVSGGEEGARHGPSIMPGGDSNSWPALKSILYKIAAKTASNEPCCEWIGPGGAGHFVKMVHNGIEYGEMAILSEIFLILRKFMNLKEISDIFEEWNKNEETKSYLIEIASRILRKKENGDPVIEKIEDRAAQKGTGKWCLEAALECNVPVNLMVEAVFSRMLSAEKEKREFISREINPISIPYHSELIIDELKHAYILSRAVSYIQGFNLMKSMSRKKIWNLNLNDIARIWKNGCIIRSEFLNVIQKIISEDVDEYEFTSTYRSILQSNLSALRKVVLYSVERGIPVPVLGSCICYLDGLLTANGPGGFIQCLRDYFGAHKVRFMGENEDRHYNWDS</sequence>
<comment type="similarity">
    <text evidence="2 7 8">Belongs to the 6-phosphogluconate dehydrogenase family.</text>
</comment>
<dbReference type="PRINTS" id="PR00076">
    <property type="entry name" value="6PGDHDRGNASE"/>
</dbReference>
<dbReference type="Pfam" id="PF03446">
    <property type="entry name" value="NAD_binding_2"/>
    <property type="match status" value="1"/>
</dbReference>
<evidence type="ECO:0000256" key="1">
    <source>
        <dbReference type="ARBA" id="ARBA00004874"/>
    </source>
</evidence>
<dbReference type="Gene3D" id="1.10.1040.10">
    <property type="entry name" value="N-(1-d-carboxylethyl)-l-norvaline Dehydrogenase, domain 2"/>
    <property type="match status" value="1"/>
</dbReference>
<dbReference type="InterPro" id="IPR006184">
    <property type="entry name" value="6PGdom_BS"/>
</dbReference>
<keyword evidence="4 7" id="KW-0560">Oxidoreductase</keyword>
<evidence type="ECO:0000256" key="2">
    <source>
        <dbReference type="ARBA" id="ARBA00008419"/>
    </source>
</evidence>
<comment type="pathway">
    <text evidence="1 7 8">Carbohydrate degradation; pentose phosphate pathway; D-ribulose 5-phosphate from D-glucose 6-phosphate (oxidative stage): step 3/3.</text>
</comment>
<evidence type="ECO:0000256" key="6">
    <source>
        <dbReference type="ARBA" id="ARBA00023126"/>
    </source>
</evidence>
<comment type="catalytic activity">
    <reaction evidence="7 8">
        <text>6-phospho-D-gluconate + NADP(+) = D-ribulose 5-phosphate + CO2 + NADPH</text>
        <dbReference type="Rhea" id="RHEA:10116"/>
        <dbReference type="ChEBI" id="CHEBI:16526"/>
        <dbReference type="ChEBI" id="CHEBI:57783"/>
        <dbReference type="ChEBI" id="CHEBI:58121"/>
        <dbReference type="ChEBI" id="CHEBI:58349"/>
        <dbReference type="ChEBI" id="CHEBI:58759"/>
        <dbReference type="EC" id="1.1.1.44"/>
    </reaction>
</comment>
<dbReference type="PROSITE" id="PS00461">
    <property type="entry name" value="6PGD"/>
    <property type="match status" value="1"/>
</dbReference>
<evidence type="ECO:0000313" key="10">
    <source>
        <dbReference type="EMBL" id="KAF7683415.1"/>
    </source>
</evidence>
<protein>
    <recommendedName>
        <fullName evidence="7 8">6-phosphogluconate dehydrogenase, decarboxylating</fullName>
        <ecNumber evidence="7 8">1.1.1.44</ecNumber>
    </recommendedName>
</protein>
<dbReference type="PANTHER" id="PTHR11811">
    <property type="entry name" value="6-PHOSPHOGLUCONATE DEHYDROGENASE"/>
    <property type="match status" value="1"/>
</dbReference>
<keyword evidence="11" id="KW-1185">Reference proteome</keyword>
<keyword evidence="5 8" id="KW-0311">Gluconate utilization</keyword>
<name>A0ABQ7HYZ1_9MICR</name>
<keyword evidence="6 7" id="KW-0570">Pentose shunt</keyword>
<dbReference type="InterPro" id="IPR006183">
    <property type="entry name" value="Pgluconate_DH"/>
</dbReference>
<dbReference type="Gene3D" id="3.40.50.720">
    <property type="entry name" value="NAD(P)-binding Rossmann-like Domain"/>
    <property type="match status" value="1"/>
</dbReference>
<accession>A0ABQ7HYZ1</accession>
<dbReference type="InterPro" id="IPR036291">
    <property type="entry name" value="NAD(P)-bd_dom_sf"/>
</dbReference>
<dbReference type="InterPro" id="IPR006113">
    <property type="entry name" value="6PGDH_Gnd/GntZ"/>
</dbReference>
<dbReference type="InterPro" id="IPR006115">
    <property type="entry name" value="6PGDH_NADP-bd"/>
</dbReference>
<evidence type="ECO:0000256" key="4">
    <source>
        <dbReference type="ARBA" id="ARBA00023002"/>
    </source>
</evidence>
<dbReference type="SUPFAM" id="SSF51735">
    <property type="entry name" value="NAD(P)-binding Rossmann-fold domains"/>
    <property type="match status" value="1"/>
</dbReference>
<dbReference type="InterPro" id="IPR013328">
    <property type="entry name" value="6PGD_dom2"/>
</dbReference>
<organism evidence="10 11">
    <name type="scientific">Astathelohania contejeani</name>
    <dbReference type="NCBI Taxonomy" id="164912"/>
    <lineage>
        <taxon>Eukaryota</taxon>
        <taxon>Fungi</taxon>
        <taxon>Fungi incertae sedis</taxon>
        <taxon>Microsporidia</taxon>
        <taxon>Astathelohaniidae</taxon>
        <taxon>Astathelohania</taxon>
    </lineage>
</organism>
<dbReference type="SMART" id="SM01350">
    <property type="entry name" value="6PGD"/>
    <property type="match status" value="1"/>
</dbReference>
<reference evidence="10 11" key="1">
    <citation type="submission" date="2019-01" db="EMBL/GenBank/DDBJ databases">
        <title>Genomes sequencing and comparative genomics of infectious freshwater microsporidia, Cucumispora dikerogammari and Thelohania contejeani.</title>
        <authorList>
            <person name="Cormier A."/>
            <person name="Giraud I."/>
            <person name="Wattier R."/>
            <person name="Teixeira M."/>
            <person name="Grandjean F."/>
            <person name="Rigaud T."/>
            <person name="Cordaux R."/>
        </authorList>
    </citation>
    <scope>NUCLEOTIDE SEQUENCE [LARGE SCALE GENOMIC DNA]</scope>
    <source>
        <strain evidence="10">T1</strain>
        <tissue evidence="10">Spores</tissue>
    </source>
</reference>
<comment type="subunit">
    <text evidence="3 7">Homodimer.</text>
</comment>
<comment type="caution">
    <text evidence="10">The sequence shown here is derived from an EMBL/GenBank/DDBJ whole genome shotgun (WGS) entry which is preliminary data.</text>
</comment>
<comment type="function">
    <text evidence="7">Catalyzes the oxidative decarboxylation of 6-phosphogluconate to ribulose 5-phosphate and CO(2), with concomitant reduction of NADP to NADPH.</text>
</comment>
<evidence type="ECO:0000313" key="11">
    <source>
        <dbReference type="Proteomes" id="UP001516464"/>
    </source>
</evidence>
<proteinExistence type="inferred from homology"/>
<evidence type="ECO:0000256" key="5">
    <source>
        <dbReference type="ARBA" id="ARBA00023064"/>
    </source>
</evidence>
<dbReference type="SUPFAM" id="SSF48179">
    <property type="entry name" value="6-phosphogluconate dehydrogenase C-terminal domain-like"/>
    <property type="match status" value="1"/>
</dbReference>
<gene>
    <name evidence="10" type="primary">gnd_1</name>
    <name evidence="10" type="ORF">TCON_1374</name>
</gene>
<evidence type="ECO:0000259" key="9">
    <source>
        <dbReference type="SMART" id="SM01350"/>
    </source>
</evidence>
<dbReference type="EC" id="1.1.1.44" evidence="7 8"/>
<dbReference type="Pfam" id="PF00393">
    <property type="entry name" value="6PGD"/>
    <property type="match status" value="1"/>
</dbReference>
<dbReference type="NCBIfam" id="TIGR00873">
    <property type="entry name" value="gnd"/>
    <property type="match status" value="1"/>
</dbReference>
<dbReference type="Proteomes" id="UP001516464">
    <property type="component" value="Unassembled WGS sequence"/>
</dbReference>
<evidence type="ECO:0000256" key="7">
    <source>
        <dbReference type="PIRNR" id="PIRNR000109"/>
    </source>
</evidence>
<evidence type="ECO:0000256" key="8">
    <source>
        <dbReference type="RuleBase" id="RU000485"/>
    </source>
</evidence>
<dbReference type="NCBIfam" id="NF006765">
    <property type="entry name" value="PRK09287.1"/>
    <property type="match status" value="1"/>
</dbReference>
<dbReference type="InterPro" id="IPR008927">
    <property type="entry name" value="6-PGluconate_DH-like_C_sf"/>
</dbReference>
<dbReference type="PIRSF" id="PIRSF000109">
    <property type="entry name" value="6PGD"/>
    <property type="match status" value="1"/>
</dbReference>
<dbReference type="Gene3D" id="1.20.5.320">
    <property type="entry name" value="6-Phosphogluconate Dehydrogenase, domain 3"/>
    <property type="match status" value="1"/>
</dbReference>
<keyword evidence="7 8" id="KW-0521">NADP</keyword>
<feature type="domain" description="6-phosphogluconate dehydrogenase C-terminal" evidence="9">
    <location>
        <begin position="175"/>
        <end position="457"/>
    </location>
</feature>
<dbReference type="InterPro" id="IPR006114">
    <property type="entry name" value="6PGDH_C"/>
</dbReference>